<evidence type="ECO:0000256" key="14">
    <source>
        <dbReference type="ARBA" id="ARBA00034059"/>
    </source>
</evidence>
<evidence type="ECO:0000259" key="18">
    <source>
        <dbReference type="PROSITE" id="PS00623"/>
    </source>
</evidence>
<dbReference type="SUPFAM" id="SSF54373">
    <property type="entry name" value="FAD-linked reductases, C-terminal domain"/>
    <property type="match status" value="1"/>
</dbReference>
<dbReference type="SUPFAM" id="SSF51905">
    <property type="entry name" value="FAD/NAD(P)-binding domain"/>
    <property type="match status" value="1"/>
</dbReference>
<dbReference type="Pfam" id="PF05199">
    <property type="entry name" value="GMC_oxred_C"/>
    <property type="match status" value="1"/>
</dbReference>
<comment type="subunit">
    <text evidence="4">Monomer.</text>
</comment>
<dbReference type="InterPro" id="IPR012132">
    <property type="entry name" value="GMC_OxRdtase"/>
</dbReference>
<feature type="signal peptide" evidence="17">
    <location>
        <begin position="1"/>
        <end position="22"/>
    </location>
</feature>
<comment type="catalytic activity">
    <reaction evidence="12">
        <text>pyranose + acceptor = pyranos-3-ulose + reduced acceptor.</text>
        <dbReference type="EC" id="1.1.99.29"/>
    </reaction>
</comment>
<feature type="active site" description="Proton donor" evidence="15">
    <location>
        <position position="528"/>
    </location>
</feature>
<protein>
    <recommendedName>
        <fullName evidence="5">pyranose dehydrogenase (acceptor)</fullName>
        <ecNumber evidence="5">1.1.99.29</ecNumber>
    </recommendedName>
</protein>
<dbReference type="Gene3D" id="3.50.50.60">
    <property type="entry name" value="FAD/NAD(P)-binding domain"/>
    <property type="match status" value="1"/>
</dbReference>
<comment type="similarity">
    <text evidence="3 16">Belongs to the GMC oxidoreductase family.</text>
</comment>
<feature type="chain" id="PRO_5034884965" description="pyranose dehydrogenase (acceptor)" evidence="17">
    <location>
        <begin position="23"/>
        <end position="592"/>
    </location>
</feature>
<evidence type="ECO:0000256" key="3">
    <source>
        <dbReference type="ARBA" id="ARBA00010790"/>
    </source>
</evidence>
<evidence type="ECO:0000256" key="2">
    <source>
        <dbReference type="ARBA" id="ARBA00004613"/>
    </source>
</evidence>
<evidence type="ECO:0000256" key="11">
    <source>
        <dbReference type="ARBA" id="ARBA00034010"/>
    </source>
</evidence>
<evidence type="ECO:0000256" key="8">
    <source>
        <dbReference type="ARBA" id="ARBA00022827"/>
    </source>
</evidence>
<feature type="domain" description="Glucose-methanol-choline oxidoreductase N-terminal" evidence="18">
    <location>
        <begin position="115"/>
        <end position="138"/>
    </location>
</feature>
<comment type="catalytic activity">
    <reaction evidence="10">
        <text>pyranose + acceptor = pyranos-2-ulose + reduced acceptor.</text>
        <dbReference type="EC" id="1.1.99.29"/>
    </reaction>
</comment>
<gene>
    <name evidence="19" type="ORF">D9611_010125</name>
</gene>
<dbReference type="PIRSF" id="PIRSF000137">
    <property type="entry name" value="Alcohol_oxidase"/>
    <property type="match status" value="1"/>
</dbReference>
<evidence type="ECO:0000256" key="9">
    <source>
        <dbReference type="ARBA" id="ARBA00024699"/>
    </source>
</evidence>
<dbReference type="OrthoDB" id="269227at2759"/>
<evidence type="ECO:0000256" key="5">
    <source>
        <dbReference type="ARBA" id="ARBA00013177"/>
    </source>
</evidence>
<dbReference type="GO" id="GO:0050660">
    <property type="term" value="F:flavin adenine dinucleotide binding"/>
    <property type="evidence" value="ECO:0007669"/>
    <property type="project" value="InterPro"/>
</dbReference>
<keyword evidence="7 16" id="KW-0285">Flavoprotein</keyword>
<evidence type="ECO:0000256" key="6">
    <source>
        <dbReference type="ARBA" id="ARBA00022525"/>
    </source>
</evidence>
<keyword evidence="17" id="KW-0732">Signal</keyword>
<dbReference type="EMBL" id="JAACJK010000223">
    <property type="protein sequence ID" value="KAF5313686.1"/>
    <property type="molecule type" value="Genomic_DNA"/>
</dbReference>
<evidence type="ECO:0000256" key="4">
    <source>
        <dbReference type="ARBA" id="ARBA00011245"/>
    </source>
</evidence>
<comment type="subcellular location">
    <subcellularLocation>
        <location evidence="2">Secreted</location>
    </subcellularLocation>
</comment>
<dbReference type="Proteomes" id="UP000541558">
    <property type="component" value="Unassembled WGS sequence"/>
</dbReference>
<accession>A0A8H5AZ46</accession>
<evidence type="ECO:0000256" key="10">
    <source>
        <dbReference type="ARBA" id="ARBA00033986"/>
    </source>
</evidence>
<evidence type="ECO:0000256" key="12">
    <source>
        <dbReference type="ARBA" id="ARBA00034029"/>
    </source>
</evidence>
<comment type="catalytic activity">
    <reaction evidence="14">
        <text>a pyranoside + acceptor = a pyranosid-3,4-diulose + reduced acceptor.</text>
        <dbReference type="EC" id="1.1.99.29"/>
    </reaction>
</comment>
<proteinExistence type="inferred from homology"/>
<keyword evidence="20" id="KW-1185">Reference proteome</keyword>
<comment type="catalytic activity">
    <reaction evidence="11">
        <text>pyranose + acceptor = pyranos-2,3-diulose + reduced acceptor.</text>
        <dbReference type="EC" id="1.1.99.29"/>
    </reaction>
</comment>
<evidence type="ECO:0000256" key="16">
    <source>
        <dbReference type="RuleBase" id="RU003968"/>
    </source>
</evidence>
<dbReference type="Gene3D" id="3.30.560.10">
    <property type="entry name" value="Glucose Oxidase, domain 3"/>
    <property type="match status" value="1"/>
</dbReference>
<dbReference type="Pfam" id="PF00732">
    <property type="entry name" value="GMC_oxred_N"/>
    <property type="match status" value="1"/>
</dbReference>
<evidence type="ECO:0000256" key="15">
    <source>
        <dbReference type="PIRSR" id="PIRSR000137-1"/>
    </source>
</evidence>
<dbReference type="AlphaFoldDB" id="A0A8H5AZ46"/>
<keyword evidence="6" id="KW-0964">Secreted</keyword>
<comment type="cofactor">
    <cofactor evidence="1">
        <name>FAD</name>
        <dbReference type="ChEBI" id="CHEBI:57692"/>
    </cofactor>
</comment>
<comment type="caution">
    <text evidence="19">The sequence shown here is derived from an EMBL/GenBank/DDBJ whole genome shotgun (WGS) entry which is preliminary data.</text>
</comment>
<evidence type="ECO:0000313" key="20">
    <source>
        <dbReference type="Proteomes" id="UP000541558"/>
    </source>
</evidence>
<evidence type="ECO:0000256" key="1">
    <source>
        <dbReference type="ARBA" id="ARBA00001974"/>
    </source>
</evidence>
<feature type="active site" description="Proton acceptor" evidence="15">
    <location>
        <position position="572"/>
    </location>
</feature>
<comment type="function">
    <text evidence="9">Catalyzes the single-oxidation or sequential double oxidation reaction of carbohydrates primarily at carbon-2 and/or carbon-3 with the concomitant reduction of the flavin. The enzyme exhibits a broad sugar substrate specificity, oxidizing different aldopyranoses to the corresponding C-1, C-2, C-3 or C-1,2, C-2,3 and C-3,4 (di)dehydro sugars with substrate-specific regioselectivity. Accepts only a narrow range of electron acceptors such as substituted benzoquinones and complexed metal ions and reacts extremely slowly with O(2) as acceptor. May play a role in the natural recycling of plant matter by oxidizing all major monosaccharides in lignocellulose and by reducing quinone compounds or reactive radical species generated during lignin depolymerization.</text>
</comment>
<dbReference type="InterPro" id="IPR007867">
    <property type="entry name" value="GMC_OxRtase_C"/>
</dbReference>
<dbReference type="PANTHER" id="PTHR11552:SF147">
    <property type="entry name" value="CHOLINE DEHYDROGENASE, MITOCHONDRIAL"/>
    <property type="match status" value="1"/>
</dbReference>
<keyword evidence="8 16" id="KW-0274">FAD</keyword>
<dbReference type="GO" id="GO:0033718">
    <property type="term" value="F:pyranose dehydrogenase (acceptor) activity"/>
    <property type="evidence" value="ECO:0007669"/>
    <property type="project" value="UniProtKB-EC"/>
</dbReference>
<organism evidence="19 20">
    <name type="scientific">Ephemerocybe angulata</name>
    <dbReference type="NCBI Taxonomy" id="980116"/>
    <lineage>
        <taxon>Eukaryota</taxon>
        <taxon>Fungi</taxon>
        <taxon>Dikarya</taxon>
        <taxon>Basidiomycota</taxon>
        <taxon>Agaricomycotina</taxon>
        <taxon>Agaricomycetes</taxon>
        <taxon>Agaricomycetidae</taxon>
        <taxon>Agaricales</taxon>
        <taxon>Agaricineae</taxon>
        <taxon>Psathyrellaceae</taxon>
        <taxon>Ephemerocybe</taxon>
    </lineage>
</organism>
<evidence type="ECO:0000256" key="17">
    <source>
        <dbReference type="SAM" id="SignalP"/>
    </source>
</evidence>
<dbReference type="PROSITE" id="PS00623">
    <property type="entry name" value="GMC_OXRED_1"/>
    <property type="match status" value="1"/>
</dbReference>
<comment type="catalytic activity">
    <reaction evidence="13">
        <text>a pyranoside + acceptor = a pyranosid-3-ulose + reduced acceptor.</text>
        <dbReference type="EC" id="1.1.99.29"/>
    </reaction>
</comment>
<sequence>MPALISVALVLAALLPPHLVDAALYQNLDALPTNVKPFDFTVAGGGTAGSVLASRLSENRDFNVLLIEAGNDTVGVIELEVPAWASKRNDTEFNWRFESEPMPGLNNRTLAIPRGRGLGGSSAINAMAYTRGSADDYDNWGRVTGDSRWGWNALWPYIQRHERWTPPAGGRDPTGQFDPKVHGYEGNTQTSLVWAEPSDFDLRVRTNGLLQKKEFPNVLDLNAGKPIGATWLQSTIGNGERCSAAKGYLTPSVRERPNLTIVLNTYITRVLPSKSSKKLDIRTVEIAPRDGGARRTLTASKELILSAGVIGSPQILLNSGIGNKADLTAHGIPSVLDVPDVGQGITEHVSIAASFGTVPLNQTTSRTFSCDYDDRIDDATALAMWQQNRTGPLTERFTSHQLLWFRLPSDTPLFKQYKDASTGPTSPQFEWGLDATGGGTLVLLSPYSRGSLKLRSNDPFAKPRIDYNLLSHPYDLAALKEGLRSLKRYYSGPAWDGYITGFKGPDPDILSDAEFEKTIRDTAFTTLHPVGSAQMSPRNSKRGVVDSELRLKSASGLRIVDASVFPYVPAAHSQAPVYILAERAVDLIRSVW</sequence>
<dbReference type="InterPro" id="IPR036188">
    <property type="entry name" value="FAD/NAD-bd_sf"/>
</dbReference>
<name>A0A8H5AZ46_9AGAR</name>
<evidence type="ECO:0000256" key="13">
    <source>
        <dbReference type="ARBA" id="ARBA00034050"/>
    </source>
</evidence>
<dbReference type="GO" id="GO:0005576">
    <property type="term" value="C:extracellular region"/>
    <property type="evidence" value="ECO:0007669"/>
    <property type="project" value="UniProtKB-SubCell"/>
</dbReference>
<evidence type="ECO:0000256" key="7">
    <source>
        <dbReference type="ARBA" id="ARBA00022630"/>
    </source>
</evidence>
<evidence type="ECO:0000313" key="19">
    <source>
        <dbReference type="EMBL" id="KAF5313686.1"/>
    </source>
</evidence>
<dbReference type="PANTHER" id="PTHR11552">
    <property type="entry name" value="GLUCOSE-METHANOL-CHOLINE GMC OXIDOREDUCTASE"/>
    <property type="match status" value="1"/>
</dbReference>
<reference evidence="19 20" key="1">
    <citation type="journal article" date="2020" name="ISME J.">
        <title>Uncovering the hidden diversity of litter-decomposition mechanisms in mushroom-forming fungi.</title>
        <authorList>
            <person name="Floudas D."/>
            <person name="Bentzer J."/>
            <person name="Ahren D."/>
            <person name="Johansson T."/>
            <person name="Persson P."/>
            <person name="Tunlid A."/>
        </authorList>
    </citation>
    <scope>NUCLEOTIDE SEQUENCE [LARGE SCALE GENOMIC DNA]</scope>
    <source>
        <strain evidence="19 20">CBS 175.51</strain>
    </source>
</reference>
<dbReference type="InterPro" id="IPR000172">
    <property type="entry name" value="GMC_OxRdtase_N"/>
</dbReference>
<dbReference type="EC" id="1.1.99.29" evidence="5"/>